<dbReference type="SUPFAM" id="SSF52922">
    <property type="entry name" value="TK C-terminal domain-like"/>
    <property type="match status" value="1"/>
</dbReference>
<dbReference type="GO" id="GO:0004802">
    <property type="term" value="F:transketolase activity"/>
    <property type="evidence" value="ECO:0007669"/>
    <property type="project" value="UniProtKB-EC"/>
</dbReference>
<dbReference type="InterPro" id="IPR005475">
    <property type="entry name" value="Transketolase-like_Pyr-bd"/>
</dbReference>
<comment type="similarity">
    <text evidence="2">Belongs to the transketolase family.</text>
</comment>
<dbReference type="InterPro" id="IPR020826">
    <property type="entry name" value="Transketolase_BS"/>
</dbReference>
<proteinExistence type="inferred from homology"/>
<evidence type="ECO:0000256" key="4">
    <source>
        <dbReference type="ARBA" id="ARBA00023052"/>
    </source>
</evidence>
<keyword evidence="4" id="KW-0786">Thiamine pyrophosphate</keyword>
<evidence type="ECO:0000313" key="7">
    <source>
        <dbReference type="Proteomes" id="UP000572212"/>
    </source>
</evidence>
<keyword evidence="3 6" id="KW-0808">Transferase</keyword>
<dbReference type="InterPro" id="IPR033248">
    <property type="entry name" value="Transketolase_C"/>
</dbReference>
<evidence type="ECO:0000256" key="2">
    <source>
        <dbReference type="ARBA" id="ARBA00007131"/>
    </source>
</evidence>
<dbReference type="EC" id="2.2.1.1" evidence="6"/>
<dbReference type="SMART" id="SM00861">
    <property type="entry name" value="Transket_pyr"/>
    <property type="match status" value="1"/>
</dbReference>
<dbReference type="PROSITE" id="PS00802">
    <property type="entry name" value="TRANSKETOLASE_2"/>
    <property type="match status" value="1"/>
</dbReference>
<name>A0A841RJZ5_9BACI</name>
<reference evidence="6 7" key="1">
    <citation type="submission" date="2020-08" db="EMBL/GenBank/DDBJ databases">
        <title>Genomic Encyclopedia of Type Strains, Phase IV (KMG-IV): sequencing the most valuable type-strain genomes for metagenomic binning, comparative biology and taxonomic classification.</title>
        <authorList>
            <person name="Goeker M."/>
        </authorList>
    </citation>
    <scope>NUCLEOTIDE SEQUENCE [LARGE SCALE GENOMIC DNA]</scope>
    <source>
        <strain evidence="6 7">DSM 11805</strain>
    </source>
</reference>
<dbReference type="FunFam" id="3.40.50.970:FF:000129">
    <property type="entry name" value="Transketolase"/>
    <property type="match status" value="1"/>
</dbReference>
<comment type="cofactor">
    <cofactor evidence="1">
        <name>thiamine diphosphate</name>
        <dbReference type="ChEBI" id="CHEBI:58937"/>
    </cofactor>
</comment>
<dbReference type="InterPro" id="IPR029061">
    <property type="entry name" value="THDP-binding"/>
</dbReference>
<dbReference type="Pfam" id="PF02779">
    <property type="entry name" value="Transket_pyr"/>
    <property type="match status" value="1"/>
</dbReference>
<keyword evidence="7" id="KW-1185">Reference proteome</keyword>
<dbReference type="SUPFAM" id="SSF52518">
    <property type="entry name" value="Thiamin diphosphate-binding fold (THDP-binding)"/>
    <property type="match status" value="1"/>
</dbReference>
<sequence>MTAQRAGRDGFGQAMMELGEENEKVVALGADLAESVKVHYFAEAYPERYFQIGIAEQDMIGTAAGLALSGYIPFTTTYAVFAAQRANEQIRLAVCYNNSNVKLAVSHAGLTTGEDGATHQALEDIASMRAMPNMTVLVPADASEAYEATKAAAEYQGPIYLRLGRTPVSELTNGVGEFKIGKARKMKEGKDVTIFACGIMVERAVEAHDILAKKGVDAEIINIHTIKPLDEVAVLESAKKTGCVVTAEEHSIIGGLGGAVAEVLSEKFPIPLKRIGTQDTFGESGPPEELLTKYGLTAEKIVEAVEEVIEKKNVMAVSSK</sequence>
<dbReference type="InterPro" id="IPR051157">
    <property type="entry name" value="PDH/Transketolase"/>
</dbReference>
<dbReference type="Proteomes" id="UP000572212">
    <property type="component" value="Unassembled WGS sequence"/>
</dbReference>
<comment type="caution">
    <text evidence="6">The sequence shown here is derived from an EMBL/GenBank/DDBJ whole genome shotgun (WGS) entry which is preliminary data.</text>
</comment>
<dbReference type="AlphaFoldDB" id="A0A841RJZ5"/>
<feature type="domain" description="Transketolase-like pyrimidine-binding" evidence="5">
    <location>
        <begin position="5"/>
        <end position="170"/>
    </location>
</feature>
<protein>
    <submittedName>
        <fullName evidence="6">Transketolase</fullName>
        <ecNumber evidence="6">2.2.1.1</ecNumber>
    </submittedName>
</protein>
<dbReference type="CDD" id="cd07033">
    <property type="entry name" value="TPP_PYR_DXS_TK_like"/>
    <property type="match status" value="1"/>
</dbReference>
<evidence type="ECO:0000256" key="3">
    <source>
        <dbReference type="ARBA" id="ARBA00022679"/>
    </source>
</evidence>
<organism evidence="6 7">
    <name type="scientific">Gracilibacillus halotolerans</name>
    <dbReference type="NCBI Taxonomy" id="74386"/>
    <lineage>
        <taxon>Bacteria</taxon>
        <taxon>Bacillati</taxon>
        <taxon>Bacillota</taxon>
        <taxon>Bacilli</taxon>
        <taxon>Bacillales</taxon>
        <taxon>Bacillaceae</taxon>
        <taxon>Gracilibacillus</taxon>
    </lineage>
</organism>
<evidence type="ECO:0000313" key="6">
    <source>
        <dbReference type="EMBL" id="MBB6512829.1"/>
    </source>
</evidence>
<dbReference type="Gene3D" id="3.40.50.920">
    <property type="match status" value="1"/>
</dbReference>
<evidence type="ECO:0000259" key="5">
    <source>
        <dbReference type="SMART" id="SM00861"/>
    </source>
</evidence>
<dbReference type="Gene3D" id="3.40.50.970">
    <property type="match status" value="1"/>
</dbReference>
<dbReference type="PANTHER" id="PTHR43825:SF1">
    <property type="entry name" value="TRANSKETOLASE-LIKE PYRIMIDINE-BINDING DOMAIN-CONTAINING PROTEIN"/>
    <property type="match status" value="1"/>
</dbReference>
<dbReference type="Pfam" id="PF02780">
    <property type="entry name" value="Transketolase_C"/>
    <property type="match status" value="1"/>
</dbReference>
<evidence type="ECO:0000256" key="1">
    <source>
        <dbReference type="ARBA" id="ARBA00001964"/>
    </source>
</evidence>
<dbReference type="PANTHER" id="PTHR43825">
    <property type="entry name" value="PYRUVATE DEHYDROGENASE E1 COMPONENT"/>
    <property type="match status" value="1"/>
</dbReference>
<accession>A0A841RJZ5</accession>
<dbReference type="RefSeq" id="WP_184246844.1">
    <property type="nucleotide sequence ID" value="NZ_BAAACU010000059.1"/>
</dbReference>
<dbReference type="InterPro" id="IPR009014">
    <property type="entry name" value="Transketo_C/PFOR_II"/>
</dbReference>
<dbReference type="EMBL" id="JACHON010000005">
    <property type="protein sequence ID" value="MBB6512829.1"/>
    <property type="molecule type" value="Genomic_DNA"/>
</dbReference>
<gene>
    <name evidence="6" type="ORF">GGQ92_001618</name>
</gene>